<keyword evidence="1" id="KW-0597">Phosphoprotein</keyword>
<dbReference type="AlphaFoldDB" id="A0A133VLJ8"/>
<dbReference type="PANTHER" id="PTHR33397">
    <property type="entry name" value="UPF0331 PROTEIN YUTE"/>
    <property type="match status" value="1"/>
</dbReference>
<evidence type="ECO:0000313" key="7">
    <source>
        <dbReference type="Proteomes" id="UP000070404"/>
    </source>
</evidence>
<dbReference type="Proteomes" id="UP000070404">
    <property type="component" value="Unassembled WGS sequence"/>
</dbReference>
<protein>
    <recommendedName>
        <fullName evidence="8">DUF86 domain-containing protein</fullName>
    </recommendedName>
</protein>
<evidence type="ECO:0000256" key="3">
    <source>
        <dbReference type="ARBA" id="ARBA00022722"/>
    </source>
</evidence>
<proteinExistence type="inferred from homology"/>
<reference evidence="6 7" key="1">
    <citation type="journal article" date="2016" name="Sci. Rep.">
        <title>Metabolic traits of an uncultured archaeal lineage -MSBL1- from brine pools of the Red Sea.</title>
        <authorList>
            <person name="Mwirichia R."/>
            <person name="Alam I."/>
            <person name="Rashid M."/>
            <person name="Vinu M."/>
            <person name="Ba-Alawi W."/>
            <person name="Anthony Kamau A."/>
            <person name="Kamanda Ngugi D."/>
            <person name="Goker M."/>
            <person name="Klenk H.P."/>
            <person name="Bajic V."/>
            <person name="Stingl U."/>
        </authorList>
    </citation>
    <scope>NUCLEOTIDE SEQUENCE [LARGE SCALE GENOMIC DNA]</scope>
    <source>
        <strain evidence="6">SCGC-AAA382C18</strain>
    </source>
</reference>
<dbReference type="GO" id="GO:0016787">
    <property type="term" value="F:hydrolase activity"/>
    <property type="evidence" value="ECO:0007669"/>
    <property type="project" value="UniProtKB-KW"/>
</dbReference>
<gene>
    <name evidence="6" type="ORF">AKJ52_00615</name>
</gene>
<dbReference type="NCBIfam" id="NF047751">
    <property type="entry name" value="HepT_toxin"/>
    <property type="match status" value="1"/>
</dbReference>
<keyword evidence="3" id="KW-0540">Nuclease</keyword>
<comment type="similarity">
    <text evidence="5">Belongs to the HepT RNase toxin family.</text>
</comment>
<name>A0A133VLJ8_9EURY</name>
<dbReference type="PANTHER" id="PTHR33397:SF5">
    <property type="entry name" value="RNASE YUTE-RELATED"/>
    <property type="match status" value="1"/>
</dbReference>
<evidence type="ECO:0000256" key="4">
    <source>
        <dbReference type="ARBA" id="ARBA00022801"/>
    </source>
</evidence>
<accession>A0A133VLJ8</accession>
<dbReference type="InterPro" id="IPR037038">
    <property type="entry name" value="HepT-like_sf"/>
</dbReference>
<dbReference type="Gene3D" id="1.20.120.580">
    <property type="entry name" value="bsu32300-like"/>
    <property type="match status" value="1"/>
</dbReference>
<dbReference type="InterPro" id="IPR008201">
    <property type="entry name" value="HepT-like"/>
</dbReference>
<organism evidence="6 7">
    <name type="scientific">candidate division MSBL1 archaeon SCGC-AAA382C18</name>
    <dbReference type="NCBI Taxonomy" id="1698281"/>
    <lineage>
        <taxon>Archaea</taxon>
        <taxon>Methanobacteriati</taxon>
        <taxon>Methanobacteriota</taxon>
        <taxon>candidate division MSBL1</taxon>
    </lineage>
</organism>
<evidence type="ECO:0000256" key="1">
    <source>
        <dbReference type="ARBA" id="ARBA00022553"/>
    </source>
</evidence>
<comment type="caution">
    <text evidence="6">The sequence shown here is derived from an EMBL/GenBank/DDBJ whole genome shotgun (WGS) entry which is preliminary data.</text>
</comment>
<evidence type="ECO:0000256" key="2">
    <source>
        <dbReference type="ARBA" id="ARBA00022649"/>
    </source>
</evidence>
<keyword evidence="4" id="KW-0378">Hydrolase</keyword>
<evidence type="ECO:0000313" key="6">
    <source>
        <dbReference type="EMBL" id="KXB07277.1"/>
    </source>
</evidence>
<dbReference type="EMBL" id="LHYF01000005">
    <property type="protein sequence ID" value="KXB07277.1"/>
    <property type="molecule type" value="Genomic_DNA"/>
</dbReference>
<sequence>MVDRERIKDKLASLENQLKSLREKQSIPIEEYRKDGDLQAIVERRLQNSIQACIDIGMHIASEEGSRKPESYADIFTILEELEVINPELSQKMKEKTGLRNVLAHEYAEIINEKVYEHLQDLKTFEEFAKTINNHFL</sequence>
<evidence type="ECO:0000256" key="5">
    <source>
        <dbReference type="ARBA" id="ARBA00024207"/>
    </source>
</evidence>
<keyword evidence="2" id="KW-1277">Toxin-antitoxin system</keyword>
<dbReference type="Pfam" id="PF01934">
    <property type="entry name" value="HepT-like"/>
    <property type="match status" value="1"/>
</dbReference>
<dbReference type="GO" id="GO:0110001">
    <property type="term" value="C:toxin-antitoxin complex"/>
    <property type="evidence" value="ECO:0007669"/>
    <property type="project" value="InterPro"/>
</dbReference>
<keyword evidence="7" id="KW-1185">Reference proteome</keyword>
<dbReference type="GO" id="GO:0004540">
    <property type="term" value="F:RNA nuclease activity"/>
    <property type="evidence" value="ECO:0007669"/>
    <property type="project" value="InterPro"/>
</dbReference>
<evidence type="ECO:0008006" key="8">
    <source>
        <dbReference type="Google" id="ProtNLM"/>
    </source>
</evidence>
<dbReference type="InterPro" id="IPR052379">
    <property type="entry name" value="Type_VII_TA_RNase"/>
</dbReference>